<dbReference type="PANTHER" id="PTHR45615:SF40">
    <property type="entry name" value="MYOSIN HEAVY CHAIN, NON-MUSCLE"/>
    <property type="match status" value="1"/>
</dbReference>
<dbReference type="Pfam" id="PF07989">
    <property type="entry name" value="Cnn_1N"/>
    <property type="match status" value="1"/>
</dbReference>
<feature type="coiled-coil region" evidence="3">
    <location>
        <begin position="736"/>
        <end position="889"/>
    </location>
</feature>
<feature type="compositionally biased region" description="Basic and acidic residues" evidence="4">
    <location>
        <begin position="161"/>
        <end position="183"/>
    </location>
</feature>
<evidence type="ECO:0000256" key="4">
    <source>
        <dbReference type="SAM" id="MobiDB-lite"/>
    </source>
</evidence>
<organism evidence="6 7">
    <name type="scientific">Trichomonascus ciferrii</name>
    <dbReference type="NCBI Taxonomy" id="44093"/>
    <lineage>
        <taxon>Eukaryota</taxon>
        <taxon>Fungi</taxon>
        <taxon>Dikarya</taxon>
        <taxon>Ascomycota</taxon>
        <taxon>Saccharomycotina</taxon>
        <taxon>Dipodascomycetes</taxon>
        <taxon>Dipodascales</taxon>
        <taxon>Trichomonascaceae</taxon>
        <taxon>Trichomonascus</taxon>
        <taxon>Trichomonascus ciferrii complex</taxon>
    </lineage>
</organism>
<feature type="coiled-coil region" evidence="3">
    <location>
        <begin position="1130"/>
        <end position="1171"/>
    </location>
</feature>
<keyword evidence="3" id="KW-0175">Coiled coil</keyword>
<comment type="subcellular location">
    <subcellularLocation>
        <location evidence="1">Cytoplasm</location>
    </subcellularLocation>
</comment>
<proteinExistence type="predicted"/>
<feature type="compositionally biased region" description="Basic and acidic residues" evidence="4">
    <location>
        <begin position="38"/>
        <end position="48"/>
    </location>
</feature>
<dbReference type="PANTHER" id="PTHR45615">
    <property type="entry name" value="MYOSIN HEAVY CHAIN, NON-MUSCLE"/>
    <property type="match status" value="1"/>
</dbReference>
<dbReference type="VEuPathDB" id="FungiDB:TRICI_005792"/>
<feature type="compositionally biased region" description="Low complexity" evidence="4">
    <location>
        <begin position="193"/>
        <end position="208"/>
    </location>
</feature>
<feature type="compositionally biased region" description="Polar residues" evidence="4">
    <location>
        <begin position="209"/>
        <end position="218"/>
    </location>
</feature>
<dbReference type="Gene3D" id="1.10.287.1490">
    <property type="match status" value="1"/>
</dbReference>
<protein>
    <recommendedName>
        <fullName evidence="5">Centrosomin N-terminal motif 1 domain-containing protein</fullName>
    </recommendedName>
</protein>
<accession>A0A642UPJ0</accession>
<evidence type="ECO:0000256" key="1">
    <source>
        <dbReference type="ARBA" id="ARBA00004496"/>
    </source>
</evidence>
<dbReference type="GO" id="GO:0005737">
    <property type="term" value="C:cytoplasm"/>
    <property type="evidence" value="ECO:0007669"/>
    <property type="project" value="UniProtKB-SubCell"/>
</dbReference>
<comment type="caution">
    <text evidence="6">The sequence shown here is derived from an EMBL/GenBank/DDBJ whole genome shotgun (WGS) entry which is preliminary data.</text>
</comment>
<evidence type="ECO:0000256" key="2">
    <source>
        <dbReference type="ARBA" id="ARBA00022490"/>
    </source>
</evidence>
<keyword evidence="2" id="KW-0963">Cytoplasm</keyword>
<feature type="coiled-coil region" evidence="3">
    <location>
        <begin position="927"/>
        <end position="975"/>
    </location>
</feature>
<evidence type="ECO:0000313" key="7">
    <source>
        <dbReference type="Proteomes" id="UP000761534"/>
    </source>
</evidence>
<feature type="compositionally biased region" description="Polar residues" evidence="4">
    <location>
        <begin position="49"/>
        <end position="78"/>
    </location>
</feature>
<dbReference type="OrthoDB" id="4103918at2759"/>
<evidence type="ECO:0000256" key="3">
    <source>
        <dbReference type="SAM" id="Coils"/>
    </source>
</evidence>
<feature type="compositionally biased region" description="Basic and acidic residues" evidence="4">
    <location>
        <begin position="124"/>
        <end position="137"/>
    </location>
</feature>
<sequence>MNHVDFGCLIMSSTANEPEVSVSLSELDSSELHDGVGELSEIKPHELDTSTATRTESVNSANDLTDVSRPMSASTSLSAGYRPPTGNYTVLNDTSEESLNRQRSTESVQKTLKGDDTADEITSDLDHTNLDDRDDAVRTNSTATVPDVQVDTSSSTYQTKHQRDDDLSDTDSLHSHSELKDYESFLPDDDENTTTTTANDNRTATPTAQQTTSDASSETQMLIKRAVTYPVDDQSSSLDDGSSSSIGVKKEKSVIDGLKQENFQLKLRIVVIESQLNASSGEGVAELRKQLADAQAAKISMQHENAKLRKTIADLNKTKEHESEKAEIEKDIKIRTLEEHLGFYEEECSRLRRESDIIEQNALNREHDLKQGYEDMLREEREVNAELRDQCQQLQDDLDDAKARATTIFPTSSSTRNSSPLKRLSQEFSNSSDSLRRSSQNTEPKRENLSKIFSQVESIKRALSPSSHHTPRSRSRMSNSSSTLHTDYFPSDNTFNSEVISDLLKQIQDAAHVYSTNYANLHREYDLINRDYENLKMEYDKRERNFDEFLAEVRENNNLELYGLQEKLAVKEKQLMESQAEVEDLWEGMEEVKESLGELEQLRNDYDQVKDELDKANNRLVNLQLTSNNTQLDVESKNREIKSLNDTIKALSKEKSELEEKVSGVESDLQSTEEKLEGVIGQLEDSRNSIHELEERRADSELKLREYSRLRQIVDEVLELMQTTYDEKTDESKLNLQNAFNLVNEFESTVAQVEETVSENAKLSNALDEKDAQLNTVRAQFDQAKEEHAKLTKEVAELTKERDGLKQAHSEAHDQITELSNSKAELSQQVELLDAKLRQSSESDSERIRDLSASLETLQKQKADLENKVTEQAKELDQVSQARNKLQKDLERNMMLLRQASSGTNETSSSSDYSEVSSENARLKFEKQEISNKYQSIKQILEQHKREHDLLSTEAKNLQEQLYYESRKSENLERKVTSLQKQENRKSYSSINGQLEVSQTFKMETYHRLIELQKKVEELEKTRIINTSTIKSLENKLQASKDERYRVLKSFFQKTVSVLGSEWASRISKELDGGDKSVDRDSKYKTLERLMLEAIDSINEVVNKSKTRAKTAESMQEHLKEQIALSQQDSKDWSNKVAVLQKQVESLQSDLDAAAKQVNQAKRKASDELQKSQPAADQTVNGEVKKEILKQISGTFVGKVWLSRYHEMERRWHNEREARKREYDGYTQHLNECYDRIEGQKKSIRKLKAKIKTMSELSQTTS</sequence>
<feature type="coiled-coil region" evidence="3">
    <location>
        <begin position="589"/>
        <end position="710"/>
    </location>
</feature>
<feature type="domain" description="Centrosomin N-terminal motif 1" evidence="5">
    <location>
        <begin position="251"/>
        <end position="317"/>
    </location>
</feature>
<feature type="coiled-coil region" evidence="3">
    <location>
        <begin position="518"/>
        <end position="552"/>
    </location>
</feature>
<name>A0A642UPJ0_9ASCO</name>
<dbReference type="InterPro" id="IPR012943">
    <property type="entry name" value="Cnn_1N"/>
</dbReference>
<feature type="region of interest" description="Disordered" evidence="4">
    <location>
        <begin position="407"/>
        <end position="485"/>
    </location>
</feature>
<dbReference type="EMBL" id="SWFS01000456">
    <property type="protein sequence ID" value="KAA8902868.1"/>
    <property type="molecule type" value="Genomic_DNA"/>
</dbReference>
<evidence type="ECO:0000313" key="6">
    <source>
        <dbReference type="EMBL" id="KAA8902868.1"/>
    </source>
</evidence>
<feature type="compositionally biased region" description="Polar residues" evidence="4">
    <location>
        <begin position="138"/>
        <end position="159"/>
    </location>
</feature>
<keyword evidence="7" id="KW-1185">Reference proteome</keyword>
<dbReference type="GO" id="GO:0032982">
    <property type="term" value="C:myosin filament"/>
    <property type="evidence" value="ECO:0007669"/>
    <property type="project" value="TreeGrafter"/>
</dbReference>
<gene>
    <name evidence="6" type="ORF">TRICI_005792</name>
</gene>
<dbReference type="GO" id="GO:0000146">
    <property type="term" value="F:microfilament motor activity"/>
    <property type="evidence" value="ECO:0007669"/>
    <property type="project" value="TreeGrafter"/>
</dbReference>
<evidence type="ECO:0000259" key="5">
    <source>
        <dbReference type="Pfam" id="PF07989"/>
    </source>
</evidence>
<feature type="compositionally biased region" description="Polar residues" evidence="4">
    <location>
        <begin position="408"/>
        <end position="420"/>
    </location>
</feature>
<dbReference type="Proteomes" id="UP000761534">
    <property type="component" value="Unassembled WGS sequence"/>
</dbReference>
<feature type="compositionally biased region" description="Low complexity" evidence="4">
    <location>
        <begin position="429"/>
        <end position="439"/>
    </location>
</feature>
<reference evidence="6" key="1">
    <citation type="journal article" date="2019" name="G3 (Bethesda)">
        <title>Genome Assemblies of Two Rare Opportunistic Yeast Pathogens: Diutina rugosa (syn. Candida rugosa) and Trichomonascus ciferrii (syn. Candida ciferrii).</title>
        <authorList>
            <person name="Mixao V."/>
            <person name="Saus E."/>
            <person name="Hansen A.P."/>
            <person name="Lass-Florl C."/>
            <person name="Gabaldon T."/>
        </authorList>
    </citation>
    <scope>NUCLEOTIDE SEQUENCE</scope>
    <source>
        <strain evidence="6">CBS 4856</strain>
    </source>
</reference>
<dbReference type="GO" id="GO:0016460">
    <property type="term" value="C:myosin II complex"/>
    <property type="evidence" value="ECO:0007669"/>
    <property type="project" value="TreeGrafter"/>
</dbReference>
<feature type="region of interest" description="Disordered" evidence="4">
    <location>
        <begin position="38"/>
        <end position="218"/>
    </location>
</feature>
<dbReference type="GO" id="GO:0051015">
    <property type="term" value="F:actin filament binding"/>
    <property type="evidence" value="ECO:0007669"/>
    <property type="project" value="TreeGrafter"/>
</dbReference>
<dbReference type="AlphaFoldDB" id="A0A642UPJ0"/>
<dbReference type="GO" id="GO:0005815">
    <property type="term" value="C:microtubule organizing center"/>
    <property type="evidence" value="ECO:0007669"/>
    <property type="project" value="InterPro"/>
</dbReference>
<feature type="coiled-coil region" evidence="3">
    <location>
        <begin position="284"/>
        <end position="404"/>
    </location>
</feature>